<dbReference type="InterPro" id="IPR000719">
    <property type="entry name" value="Prot_kinase_dom"/>
</dbReference>
<dbReference type="Gene3D" id="1.10.510.10">
    <property type="entry name" value="Transferase(Phosphotransferase) domain 1"/>
    <property type="match status" value="1"/>
</dbReference>
<keyword evidence="3" id="KW-1185">Reference proteome</keyword>
<name>A0ABR3P7S5_9PEZI</name>
<dbReference type="RefSeq" id="XP_069198234.1">
    <property type="nucleotide sequence ID" value="XM_069341724.1"/>
</dbReference>
<dbReference type="EMBL" id="JBFMKM010000012">
    <property type="protein sequence ID" value="KAL1301958.1"/>
    <property type="molecule type" value="Genomic_DNA"/>
</dbReference>
<dbReference type="SUPFAM" id="SSF56112">
    <property type="entry name" value="Protein kinase-like (PK-like)"/>
    <property type="match status" value="1"/>
</dbReference>
<evidence type="ECO:0000313" key="3">
    <source>
        <dbReference type="Proteomes" id="UP001562354"/>
    </source>
</evidence>
<dbReference type="PANTHER" id="PTHR37542:SF3">
    <property type="entry name" value="PRION-INHIBITION AND PROPAGATION HELO DOMAIN-CONTAINING PROTEIN"/>
    <property type="match status" value="1"/>
</dbReference>
<feature type="domain" description="Protein kinase" evidence="1">
    <location>
        <begin position="166"/>
        <end position="493"/>
    </location>
</feature>
<dbReference type="PROSITE" id="PS50011">
    <property type="entry name" value="PROTEIN_KINASE_DOM"/>
    <property type="match status" value="1"/>
</dbReference>
<sequence>MAEFVFGLLSLPGDIKEIIEITRWIRDRVRRFKNAPRFLQHLETYDYPLHEGQLELQLQAATAILSRSNKSVHVKLARQYIDGLAEASRKARNVLEKCVDEEGRTRRFYIALTGERKLKVVLEDLDDCLSKSRNFIVCIDIVGHMSSKTAQHLLTEDKFRMFGRHDYEPFDLGWDGFARIARGEYRKGTDADAEPTEVSVLIEEYESDDVRAEQTVNDLSRILTVSSQCSEMFGETCAILPCMGYRKTPLSNELVFRIPVELNDSSVQTLAEILANDSQKGDISTRQRLCMAHSIAAAIGILHIAQFVHKGLRPDSIMVFHMSSMDPAPIYRPFVSHWNHLRQRVATSDRTEDDEWTRKLYRHPSRQSVSSKQRYSVSHDVYSLGVILLEIGLWEPLIIWQDDEPQPASIYVRAAIALDLVSLCADWQVNNEKMLKPTNVQQIIAWLADNELTRRTAESYAAIVRLCLEDVEEQRIGNTPLKADIVELRQQYYTMVIGPLYSMTRE</sequence>
<dbReference type="PANTHER" id="PTHR37542">
    <property type="entry name" value="HELO DOMAIN-CONTAINING PROTEIN-RELATED"/>
    <property type="match status" value="1"/>
</dbReference>
<proteinExistence type="predicted"/>
<dbReference type="GeneID" id="95976116"/>
<dbReference type="Proteomes" id="UP001562354">
    <property type="component" value="Unassembled WGS sequence"/>
</dbReference>
<comment type="caution">
    <text evidence="2">The sequence shown here is derived from an EMBL/GenBank/DDBJ whole genome shotgun (WGS) entry which is preliminary data.</text>
</comment>
<dbReference type="InterPro" id="IPR011009">
    <property type="entry name" value="Kinase-like_dom_sf"/>
</dbReference>
<evidence type="ECO:0000313" key="2">
    <source>
        <dbReference type="EMBL" id="KAL1301958.1"/>
    </source>
</evidence>
<reference evidence="2 3" key="1">
    <citation type="submission" date="2024-07" db="EMBL/GenBank/DDBJ databases">
        <title>Draft sequence of the Neodothiora populina.</title>
        <authorList>
            <person name="Drown D.D."/>
            <person name="Schuette U.S."/>
            <person name="Buechlein A.B."/>
            <person name="Rusch D.R."/>
            <person name="Winton L.W."/>
            <person name="Adams G.A."/>
        </authorList>
    </citation>
    <scope>NUCLEOTIDE SEQUENCE [LARGE SCALE GENOMIC DNA]</scope>
    <source>
        <strain evidence="2 3">CPC 39397</strain>
    </source>
</reference>
<gene>
    <name evidence="2" type="ORF">AAFC00_002414</name>
</gene>
<accession>A0ABR3P7S5</accession>
<organism evidence="2 3">
    <name type="scientific">Neodothiora populina</name>
    <dbReference type="NCBI Taxonomy" id="2781224"/>
    <lineage>
        <taxon>Eukaryota</taxon>
        <taxon>Fungi</taxon>
        <taxon>Dikarya</taxon>
        <taxon>Ascomycota</taxon>
        <taxon>Pezizomycotina</taxon>
        <taxon>Dothideomycetes</taxon>
        <taxon>Dothideomycetidae</taxon>
        <taxon>Dothideales</taxon>
        <taxon>Dothioraceae</taxon>
        <taxon>Neodothiora</taxon>
    </lineage>
</organism>
<protein>
    <recommendedName>
        <fullName evidence="1">Protein kinase domain-containing protein</fullName>
    </recommendedName>
</protein>
<evidence type="ECO:0000259" key="1">
    <source>
        <dbReference type="PROSITE" id="PS50011"/>
    </source>
</evidence>